<dbReference type="NCBIfam" id="TIGR02057">
    <property type="entry name" value="PAPS_reductase"/>
    <property type="match status" value="1"/>
</dbReference>
<dbReference type="PANTHER" id="PTHR46509">
    <property type="entry name" value="PHOSPHOADENOSINE PHOSPHOSULFATE REDUCTASE"/>
    <property type="match status" value="1"/>
</dbReference>
<dbReference type="Pfam" id="PF01507">
    <property type="entry name" value="PAPS_reduct"/>
    <property type="match status" value="1"/>
</dbReference>
<reference evidence="5 6" key="1">
    <citation type="submission" date="2022-01" db="EMBL/GenBank/DDBJ databases">
        <title>Whole genome-based taxonomy of the Shewanellaceae.</title>
        <authorList>
            <person name="Martin-Rodriguez A.J."/>
        </authorList>
    </citation>
    <scope>NUCLEOTIDE SEQUENCE [LARGE SCALE GENOMIC DNA]</scope>
    <source>
        <strain evidence="5 6">DSM 21332</strain>
    </source>
</reference>
<evidence type="ECO:0000313" key="6">
    <source>
        <dbReference type="Proteomes" id="UP001202831"/>
    </source>
</evidence>
<dbReference type="RefSeq" id="WP_249248539.1">
    <property type="nucleotide sequence ID" value="NZ_JAKIKT010000002.1"/>
</dbReference>
<dbReference type="Proteomes" id="UP001202831">
    <property type="component" value="Unassembled WGS sequence"/>
</dbReference>
<dbReference type="InterPro" id="IPR004511">
    <property type="entry name" value="PAPS/APS_Rdtase"/>
</dbReference>
<organism evidence="5 6">
    <name type="scientific">Shewanella corallii</name>
    <dbReference type="NCBI Taxonomy" id="560080"/>
    <lineage>
        <taxon>Bacteria</taxon>
        <taxon>Pseudomonadati</taxon>
        <taxon>Pseudomonadota</taxon>
        <taxon>Gammaproteobacteria</taxon>
        <taxon>Alteromonadales</taxon>
        <taxon>Shewanellaceae</taxon>
        <taxon>Shewanella</taxon>
    </lineage>
</organism>
<name>A0ABT0N5W9_9GAMM</name>
<dbReference type="GO" id="GO:0004604">
    <property type="term" value="F:phosphoadenylyl-sulfate reductase (thioredoxin) activity"/>
    <property type="evidence" value="ECO:0007669"/>
    <property type="project" value="UniProtKB-EC"/>
</dbReference>
<accession>A0ABT0N5W9</accession>
<dbReference type="PANTHER" id="PTHR46509:SF1">
    <property type="entry name" value="PHOSPHOADENOSINE PHOSPHOSULFATE REDUCTASE"/>
    <property type="match status" value="1"/>
</dbReference>
<dbReference type="InterPro" id="IPR014729">
    <property type="entry name" value="Rossmann-like_a/b/a_fold"/>
</dbReference>
<keyword evidence="3" id="KW-0963">Cytoplasm</keyword>
<comment type="catalytic activity">
    <reaction evidence="3">
        <text>[thioredoxin]-disulfide + sulfite + adenosine 3',5'-bisphosphate + 2 H(+) = [thioredoxin]-dithiol + 3'-phosphoadenylyl sulfate</text>
        <dbReference type="Rhea" id="RHEA:11724"/>
        <dbReference type="Rhea" id="RHEA-COMP:10698"/>
        <dbReference type="Rhea" id="RHEA-COMP:10700"/>
        <dbReference type="ChEBI" id="CHEBI:15378"/>
        <dbReference type="ChEBI" id="CHEBI:17359"/>
        <dbReference type="ChEBI" id="CHEBI:29950"/>
        <dbReference type="ChEBI" id="CHEBI:50058"/>
        <dbReference type="ChEBI" id="CHEBI:58339"/>
        <dbReference type="ChEBI" id="CHEBI:58343"/>
        <dbReference type="EC" id="1.8.4.8"/>
    </reaction>
</comment>
<keyword evidence="2 3" id="KW-0560">Oxidoreductase</keyword>
<dbReference type="EMBL" id="JAKIKT010000002">
    <property type="protein sequence ID" value="MCL2913836.1"/>
    <property type="molecule type" value="Genomic_DNA"/>
</dbReference>
<dbReference type="EC" id="1.8.4.8" evidence="3"/>
<evidence type="ECO:0000259" key="4">
    <source>
        <dbReference type="Pfam" id="PF01507"/>
    </source>
</evidence>
<proteinExistence type="inferred from homology"/>
<evidence type="ECO:0000313" key="5">
    <source>
        <dbReference type="EMBL" id="MCL2913836.1"/>
    </source>
</evidence>
<dbReference type="NCBIfam" id="NF002537">
    <property type="entry name" value="PRK02090.1"/>
    <property type="match status" value="1"/>
</dbReference>
<gene>
    <name evidence="3" type="primary">cysH</name>
    <name evidence="5" type="ORF">L2725_08525</name>
</gene>
<dbReference type="HAMAP" id="MF_00063">
    <property type="entry name" value="CysH"/>
    <property type="match status" value="1"/>
</dbReference>
<comment type="function">
    <text evidence="3">Catalyzes the formation of sulfite from phosphoadenosine 5'-phosphosulfate (PAPS) using thioredoxin as an electron donor.</text>
</comment>
<evidence type="ECO:0000256" key="2">
    <source>
        <dbReference type="ARBA" id="ARBA00023002"/>
    </source>
</evidence>
<comment type="subcellular location">
    <subcellularLocation>
        <location evidence="3">Cytoplasm</location>
    </subcellularLocation>
</comment>
<dbReference type="PIRSF" id="PIRSF000857">
    <property type="entry name" value="PAPS_reductase"/>
    <property type="match status" value="1"/>
</dbReference>
<comment type="caution">
    <text evidence="5">The sequence shown here is derived from an EMBL/GenBank/DDBJ whole genome shotgun (WGS) entry which is preliminary data.</text>
</comment>
<comment type="similarity">
    <text evidence="1 3">Belongs to the PAPS reductase family. CysH subfamily.</text>
</comment>
<comment type="caution">
    <text evidence="3">Lacks conserved residue(s) required for the propagation of feature annotation.</text>
</comment>
<dbReference type="Gene3D" id="3.40.50.620">
    <property type="entry name" value="HUPs"/>
    <property type="match status" value="1"/>
</dbReference>
<evidence type="ECO:0000256" key="3">
    <source>
        <dbReference type="HAMAP-Rule" id="MF_00063"/>
    </source>
</evidence>
<dbReference type="NCBIfam" id="TIGR00434">
    <property type="entry name" value="cysH"/>
    <property type="match status" value="1"/>
</dbReference>
<protein>
    <recommendedName>
        <fullName evidence="3">Phosphoadenosine 5'-phosphosulfate reductase</fullName>
        <shortName evidence="3">PAPS reductase</shortName>
        <ecNumber evidence="3">1.8.4.8</ecNumber>
    </recommendedName>
    <alternativeName>
        <fullName evidence="3">3'-phosphoadenylylsulfate reductase</fullName>
    </alternativeName>
    <alternativeName>
        <fullName evidence="3">PAPS reductase, thioredoxin dependent</fullName>
    </alternativeName>
    <alternativeName>
        <fullName evidence="3">PAPS sulfotransferase</fullName>
    </alternativeName>
    <alternativeName>
        <fullName evidence="3">PAdoPS reductase</fullName>
    </alternativeName>
</protein>
<feature type="active site" description="Nucleophile; cysteine thiosulfonate intermediate" evidence="3">
    <location>
        <position position="248"/>
    </location>
</feature>
<dbReference type="CDD" id="cd23945">
    <property type="entry name" value="PAPS_reductase"/>
    <property type="match status" value="1"/>
</dbReference>
<keyword evidence="6" id="KW-1185">Reference proteome</keyword>
<comment type="pathway">
    <text evidence="3">Sulfur metabolism; hydrogen sulfide biosynthesis; sulfite from sulfate: step 3/3.</text>
</comment>
<dbReference type="SUPFAM" id="SSF52402">
    <property type="entry name" value="Adenine nucleotide alpha hydrolases-like"/>
    <property type="match status" value="1"/>
</dbReference>
<evidence type="ECO:0000256" key="1">
    <source>
        <dbReference type="ARBA" id="ARBA00009732"/>
    </source>
</evidence>
<dbReference type="InterPro" id="IPR011800">
    <property type="entry name" value="PAPS_reductase_CysH"/>
</dbReference>
<dbReference type="InterPro" id="IPR002500">
    <property type="entry name" value="PAPS_reduct_dom"/>
</dbReference>
<feature type="domain" description="Phosphoadenosine phosphosulphate reductase" evidence="4">
    <location>
        <begin position="58"/>
        <end position="229"/>
    </location>
</feature>
<sequence length="254" mass="29051">MADFNHYPASPYSKEQLEDVLQGGEHSGLLTEVNAWLEPLTPLQRVAWALDYLPGNQVLSSSFGIQGALMLHLVTQVRPDIPVVLTDTGYLFAETYQFIEQLTQKLNLNLKVYRSSLTPAWQEAKFGKLWEQGLDGLERYNRINKLEPMQRALEELEVSTWFAGLRRSQSSTRESLPVLGVQAGRFKFLPVIDWSNKQVHEYLVENDLPYHPLWDQGYVSVGDTHSSKPLELGMTEEQTRFNGLKRECGLHFDI</sequence>